<dbReference type="SUPFAM" id="SSF47384">
    <property type="entry name" value="Homodimeric domain of signal transducing histidine kinase"/>
    <property type="match status" value="1"/>
</dbReference>
<evidence type="ECO:0000256" key="8">
    <source>
        <dbReference type="ARBA" id="ARBA00022777"/>
    </source>
</evidence>
<evidence type="ECO:0000313" key="16">
    <source>
        <dbReference type="Proteomes" id="UP001652445"/>
    </source>
</evidence>
<organism evidence="15 16">
    <name type="scientific">Paenibacillus baimaensis</name>
    <dbReference type="NCBI Taxonomy" id="2982185"/>
    <lineage>
        <taxon>Bacteria</taxon>
        <taxon>Bacillati</taxon>
        <taxon>Bacillota</taxon>
        <taxon>Bacilli</taxon>
        <taxon>Bacillales</taxon>
        <taxon>Paenibacillaceae</taxon>
        <taxon>Paenibacillus</taxon>
    </lineage>
</organism>
<evidence type="ECO:0000256" key="12">
    <source>
        <dbReference type="SAM" id="Phobius"/>
    </source>
</evidence>
<dbReference type="Proteomes" id="UP001652445">
    <property type="component" value="Unassembled WGS sequence"/>
</dbReference>
<evidence type="ECO:0000259" key="14">
    <source>
        <dbReference type="PROSITE" id="PS50885"/>
    </source>
</evidence>
<dbReference type="InterPro" id="IPR003594">
    <property type="entry name" value="HATPase_dom"/>
</dbReference>
<dbReference type="CDD" id="cd00082">
    <property type="entry name" value="HisKA"/>
    <property type="match status" value="1"/>
</dbReference>
<dbReference type="InterPro" id="IPR003660">
    <property type="entry name" value="HAMP_dom"/>
</dbReference>
<dbReference type="InterPro" id="IPR036890">
    <property type="entry name" value="HATPase_C_sf"/>
</dbReference>
<dbReference type="SMART" id="SM00304">
    <property type="entry name" value="HAMP"/>
    <property type="match status" value="1"/>
</dbReference>
<gene>
    <name evidence="15" type="ORF">OB236_37645</name>
</gene>
<dbReference type="PROSITE" id="PS50885">
    <property type="entry name" value="HAMP"/>
    <property type="match status" value="1"/>
</dbReference>
<keyword evidence="5" id="KW-0597">Phosphoprotein</keyword>
<evidence type="ECO:0000256" key="3">
    <source>
        <dbReference type="ARBA" id="ARBA00012438"/>
    </source>
</evidence>
<dbReference type="InterPro" id="IPR036097">
    <property type="entry name" value="HisK_dim/P_sf"/>
</dbReference>
<dbReference type="PANTHER" id="PTHR45453:SF1">
    <property type="entry name" value="PHOSPHATE REGULON SENSOR PROTEIN PHOR"/>
    <property type="match status" value="1"/>
</dbReference>
<dbReference type="CDD" id="cd00075">
    <property type="entry name" value="HATPase"/>
    <property type="match status" value="1"/>
</dbReference>
<dbReference type="EMBL" id="JAOQIO010000124">
    <property type="protein sequence ID" value="MCU6797863.1"/>
    <property type="molecule type" value="Genomic_DNA"/>
</dbReference>
<dbReference type="CDD" id="cd06225">
    <property type="entry name" value="HAMP"/>
    <property type="match status" value="1"/>
</dbReference>
<protein>
    <recommendedName>
        <fullName evidence="3">histidine kinase</fullName>
        <ecNumber evidence="3">2.7.13.3</ecNumber>
    </recommendedName>
</protein>
<dbReference type="PRINTS" id="PR00344">
    <property type="entry name" value="BCTRLSENSOR"/>
</dbReference>
<evidence type="ECO:0000256" key="9">
    <source>
        <dbReference type="ARBA" id="ARBA00022840"/>
    </source>
</evidence>
<keyword evidence="12" id="KW-0812">Transmembrane</keyword>
<dbReference type="PROSITE" id="PS50109">
    <property type="entry name" value="HIS_KIN"/>
    <property type="match status" value="1"/>
</dbReference>
<evidence type="ECO:0000256" key="5">
    <source>
        <dbReference type="ARBA" id="ARBA00022553"/>
    </source>
</evidence>
<feature type="transmembrane region" description="Helical" evidence="12">
    <location>
        <begin position="22"/>
        <end position="44"/>
    </location>
</feature>
<reference evidence="15 16" key="1">
    <citation type="submission" date="2022-09" db="EMBL/GenBank/DDBJ databases">
        <authorList>
            <person name="Han X.L."/>
            <person name="Wang Q."/>
            <person name="Lu T."/>
        </authorList>
    </citation>
    <scope>NUCLEOTIDE SEQUENCE [LARGE SCALE GENOMIC DNA]</scope>
    <source>
        <strain evidence="15 16">WQ 127069</strain>
    </source>
</reference>
<comment type="subcellular location">
    <subcellularLocation>
        <location evidence="2">Cell membrane</location>
        <topology evidence="2">Multi-pass membrane protein</topology>
    </subcellularLocation>
</comment>
<evidence type="ECO:0000256" key="4">
    <source>
        <dbReference type="ARBA" id="ARBA00022475"/>
    </source>
</evidence>
<name>A0ABT2UT74_9BACL</name>
<evidence type="ECO:0000256" key="2">
    <source>
        <dbReference type="ARBA" id="ARBA00004651"/>
    </source>
</evidence>
<feature type="domain" description="HAMP" evidence="14">
    <location>
        <begin position="205"/>
        <end position="258"/>
    </location>
</feature>
<evidence type="ECO:0000313" key="15">
    <source>
        <dbReference type="EMBL" id="MCU6797863.1"/>
    </source>
</evidence>
<evidence type="ECO:0000259" key="13">
    <source>
        <dbReference type="PROSITE" id="PS50109"/>
    </source>
</evidence>
<dbReference type="SMART" id="SM00388">
    <property type="entry name" value="HisKA"/>
    <property type="match status" value="1"/>
</dbReference>
<dbReference type="Pfam" id="PF02518">
    <property type="entry name" value="HATPase_c"/>
    <property type="match status" value="1"/>
</dbReference>
<keyword evidence="16" id="KW-1185">Reference proteome</keyword>
<keyword evidence="9" id="KW-0067">ATP-binding</keyword>
<evidence type="ECO:0000256" key="1">
    <source>
        <dbReference type="ARBA" id="ARBA00000085"/>
    </source>
</evidence>
<evidence type="ECO:0000256" key="6">
    <source>
        <dbReference type="ARBA" id="ARBA00022679"/>
    </source>
</evidence>
<keyword evidence="10" id="KW-0902">Two-component regulatory system</keyword>
<sequence length="486" mass="54313">MIAKPGFKWKQFFAPNSLKIQLLSRSLIILAALLVLIGVLQYVFMKDIIYKNKATSVQSQILSLPRDAWQQTGRTNEGGNARAPFFFMPETSLAYIDAAGNYTAMASRSGIENGPRLDTQEYLDALKFRKKPELNYRVMLDENGVEYLVVLQPVFTGPGQMNGLVQVSTMTGPLKELLIRQMLTFLLLSVAAMVFGLLGYLPLLRKTLVPLSNMGNTVEQINAGNLDHRFPIHQGQLEVDQLAESFNGMLERLEASFQAEKETQEQMHRFIADASHELRTPLTSIHGFLEVLMRGAANNPEQLHKALKSMHSESARLNKLVNDLLLLAKLDRTPQILLKEGSLDLVIREMEPQLHILAGTRKLSLRIEPQMICKFVTDNMKQVILNLFQNAVQHTDSETGHIEVSLTRKDQGVLLSVNDNGPGISEAHLPYVFDRFYRSDSSRARQYGGAGLGLSITQSIVESHHGTIHVTSKVGQGCSFHVWIPA</sequence>
<dbReference type="GO" id="GO:0016301">
    <property type="term" value="F:kinase activity"/>
    <property type="evidence" value="ECO:0007669"/>
    <property type="project" value="UniProtKB-KW"/>
</dbReference>
<dbReference type="Pfam" id="PF00512">
    <property type="entry name" value="HisKA"/>
    <property type="match status" value="1"/>
</dbReference>
<dbReference type="InterPro" id="IPR004358">
    <property type="entry name" value="Sig_transdc_His_kin-like_C"/>
</dbReference>
<keyword evidence="12" id="KW-1133">Transmembrane helix</keyword>
<proteinExistence type="predicted"/>
<accession>A0ABT2UT74</accession>
<feature type="transmembrane region" description="Helical" evidence="12">
    <location>
        <begin position="183"/>
        <end position="203"/>
    </location>
</feature>
<keyword evidence="7" id="KW-0547">Nucleotide-binding</keyword>
<dbReference type="Gene3D" id="1.10.287.130">
    <property type="match status" value="1"/>
</dbReference>
<keyword evidence="8 15" id="KW-0418">Kinase</keyword>
<evidence type="ECO:0000256" key="11">
    <source>
        <dbReference type="ARBA" id="ARBA00023136"/>
    </source>
</evidence>
<dbReference type="InterPro" id="IPR003661">
    <property type="entry name" value="HisK_dim/P_dom"/>
</dbReference>
<dbReference type="Pfam" id="PF00672">
    <property type="entry name" value="HAMP"/>
    <property type="match status" value="1"/>
</dbReference>
<dbReference type="Gene3D" id="6.10.340.10">
    <property type="match status" value="1"/>
</dbReference>
<dbReference type="SMART" id="SM00387">
    <property type="entry name" value="HATPase_c"/>
    <property type="match status" value="1"/>
</dbReference>
<evidence type="ECO:0000256" key="10">
    <source>
        <dbReference type="ARBA" id="ARBA00023012"/>
    </source>
</evidence>
<dbReference type="RefSeq" id="WP_262688574.1">
    <property type="nucleotide sequence ID" value="NZ_JAOQIO010000124.1"/>
</dbReference>
<dbReference type="EC" id="2.7.13.3" evidence="3"/>
<dbReference type="InterPro" id="IPR050351">
    <property type="entry name" value="BphY/WalK/GraS-like"/>
</dbReference>
<keyword evidence="4" id="KW-1003">Cell membrane</keyword>
<evidence type="ECO:0000256" key="7">
    <source>
        <dbReference type="ARBA" id="ARBA00022741"/>
    </source>
</evidence>
<comment type="caution">
    <text evidence="15">The sequence shown here is derived from an EMBL/GenBank/DDBJ whole genome shotgun (WGS) entry which is preliminary data.</text>
</comment>
<feature type="domain" description="Histidine kinase" evidence="13">
    <location>
        <begin position="273"/>
        <end position="486"/>
    </location>
</feature>
<dbReference type="InterPro" id="IPR005467">
    <property type="entry name" value="His_kinase_dom"/>
</dbReference>
<keyword evidence="6" id="KW-0808">Transferase</keyword>
<dbReference type="Gene3D" id="3.30.565.10">
    <property type="entry name" value="Histidine kinase-like ATPase, C-terminal domain"/>
    <property type="match status" value="1"/>
</dbReference>
<comment type="catalytic activity">
    <reaction evidence="1">
        <text>ATP + protein L-histidine = ADP + protein N-phospho-L-histidine.</text>
        <dbReference type="EC" id="2.7.13.3"/>
    </reaction>
</comment>
<dbReference type="PANTHER" id="PTHR45453">
    <property type="entry name" value="PHOSPHATE REGULON SENSOR PROTEIN PHOR"/>
    <property type="match status" value="1"/>
</dbReference>
<keyword evidence="11 12" id="KW-0472">Membrane</keyword>
<dbReference type="SUPFAM" id="SSF158472">
    <property type="entry name" value="HAMP domain-like"/>
    <property type="match status" value="1"/>
</dbReference>
<dbReference type="SUPFAM" id="SSF55874">
    <property type="entry name" value="ATPase domain of HSP90 chaperone/DNA topoisomerase II/histidine kinase"/>
    <property type="match status" value="1"/>
</dbReference>